<dbReference type="GO" id="GO:1990825">
    <property type="term" value="F:sequence-specific mRNA binding"/>
    <property type="evidence" value="ECO:0007669"/>
    <property type="project" value="EnsemblFungi"/>
</dbReference>
<dbReference type="GO" id="GO:1903432">
    <property type="term" value="P:regulation of TORC1 signaling"/>
    <property type="evidence" value="ECO:0007669"/>
    <property type="project" value="EnsemblFungi"/>
</dbReference>
<dbReference type="FunFam" id="3.90.740.10:FF:000001">
    <property type="entry name" value="Leucine--tRNA ligase, cytoplasmic"/>
    <property type="match status" value="1"/>
</dbReference>
<dbReference type="NCBIfam" id="TIGR00395">
    <property type="entry name" value="leuS_arch"/>
    <property type="match status" value="1"/>
</dbReference>
<dbReference type="OrthoDB" id="2132134at2759"/>
<dbReference type="SUPFAM" id="SSF52374">
    <property type="entry name" value="Nucleotidylyl transferase"/>
    <property type="match status" value="1"/>
</dbReference>
<evidence type="ECO:0000256" key="8">
    <source>
        <dbReference type="ARBA" id="ARBA00023146"/>
    </source>
</evidence>
<protein>
    <recommendedName>
        <fullName evidence="3">leucine--tRNA ligase</fullName>
        <ecNumber evidence="3">6.1.1.4</ecNumber>
    </recommendedName>
    <alternativeName>
        <fullName evidence="9">Leucyl-tRNA synthetase</fullName>
    </alternativeName>
</protein>
<dbReference type="OMA" id="KFIEWQF"/>
<feature type="domain" description="Methionyl/Valyl/Leucyl/Isoleucyl-tRNA synthetase anticodon-binding" evidence="13">
    <location>
        <begin position="806"/>
        <end position="938"/>
    </location>
</feature>
<dbReference type="CDD" id="cd07959">
    <property type="entry name" value="Anticodon_Ia_Leu_AEc"/>
    <property type="match status" value="1"/>
</dbReference>
<evidence type="ECO:0000313" key="15">
    <source>
        <dbReference type="EMBL" id="KXS12038.1"/>
    </source>
</evidence>
<evidence type="ECO:0000256" key="7">
    <source>
        <dbReference type="ARBA" id="ARBA00022917"/>
    </source>
</evidence>
<dbReference type="InterPro" id="IPR013155">
    <property type="entry name" value="M/V/L/I-tRNA-synth_anticd-bd"/>
</dbReference>
<dbReference type="SUPFAM" id="SSF50677">
    <property type="entry name" value="ValRS/IleRS/LeuRS editing domain"/>
    <property type="match status" value="1"/>
</dbReference>
<dbReference type="EC" id="6.1.1.4" evidence="3"/>
<dbReference type="InterPro" id="IPR009008">
    <property type="entry name" value="Val/Leu/Ile-tRNA-synth_edit"/>
</dbReference>
<organism evidence="15 16">
    <name type="scientific">Gonapodya prolifera (strain JEL478)</name>
    <name type="common">Monoblepharis prolifera</name>
    <dbReference type="NCBI Taxonomy" id="1344416"/>
    <lineage>
        <taxon>Eukaryota</taxon>
        <taxon>Fungi</taxon>
        <taxon>Fungi incertae sedis</taxon>
        <taxon>Chytridiomycota</taxon>
        <taxon>Chytridiomycota incertae sedis</taxon>
        <taxon>Monoblepharidomycetes</taxon>
        <taxon>Monoblepharidales</taxon>
        <taxon>Gonapodyaceae</taxon>
        <taxon>Gonapodya</taxon>
    </lineage>
</organism>
<reference evidence="15 16" key="1">
    <citation type="journal article" date="2015" name="Genome Biol. Evol.">
        <title>Phylogenomic analyses indicate that early fungi evolved digesting cell walls of algal ancestors of land plants.</title>
        <authorList>
            <person name="Chang Y."/>
            <person name="Wang S."/>
            <person name="Sekimoto S."/>
            <person name="Aerts A.L."/>
            <person name="Choi C."/>
            <person name="Clum A."/>
            <person name="LaButti K.M."/>
            <person name="Lindquist E.A."/>
            <person name="Yee Ngan C."/>
            <person name="Ohm R.A."/>
            <person name="Salamov A.A."/>
            <person name="Grigoriev I.V."/>
            <person name="Spatafora J.W."/>
            <person name="Berbee M.L."/>
        </authorList>
    </citation>
    <scope>NUCLEOTIDE SEQUENCE [LARGE SCALE GENOMIC DNA]</scope>
    <source>
        <strain evidence="15 16">JEL478</strain>
    </source>
</reference>
<proteinExistence type="inferred from homology"/>
<dbReference type="EMBL" id="KQ965792">
    <property type="protein sequence ID" value="KXS12038.1"/>
    <property type="molecule type" value="Genomic_DNA"/>
</dbReference>
<dbReference type="GO" id="GO:0006429">
    <property type="term" value="P:leucyl-tRNA aminoacylation"/>
    <property type="evidence" value="ECO:0007669"/>
    <property type="project" value="EnsemblFungi"/>
</dbReference>
<comment type="catalytic activity">
    <reaction evidence="10">
        <text>tRNA(Leu) + L-leucine + ATP = L-leucyl-tRNA(Leu) + AMP + diphosphate</text>
        <dbReference type="Rhea" id="RHEA:11688"/>
        <dbReference type="Rhea" id="RHEA-COMP:9613"/>
        <dbReference type="Rhea" id="RHEA-COMP:9622"/>
        <dbReference type="ChEBI" id="CHEBI:30616"/>
        <dbReference type="ChEBI" id="CHEBI:33019"/>
        <dbReference type="ChEBI" id="CHEBI:57427"/>
        <dbReference type="ChEBI" id="CHEBI:78442"/>
        <dbReference type="ChEBI" id="CHEBI:78494"/>
        <dbReference type="ChEBI" id="CHEBI:456215"/>
        <dbReference type="EC" id="6.1.1.4"/>
    </reaction>
</comment>
<evidence type="ECO:0000256" key="9">
    <source>
        <dbReference type="ARBA" id="ARBA00030520"/>
    </source>
</evidence>
<evidence type="ECO:0000256" key="10">
    <source>
        <dbReference type="ARBA" id="ARBA00047469"/>
    </source>
</evidence>
<feature type="domain" description="Aminoacyl-tRNA synthetase class Ia" evidence="12">
    <location>
        <begin position="22"/>
        <end position="104"/>
    </location>
</feature>
<keyword evidence="5 11" id="KW-0547">Nucleotide-binding</keyword>
<dbReference type="Gene3D" id="3.40.50.620">
    <property type="entry name" value="HUPs"/>
    <property type="match status" value="1"/>
</dbReference>
<dbReference type="InterPro" id="IPR009080">
    <property type="entry name" value="tRNAsynth_Ia_anticodon-bd"/>
</dbReference>
<dbReference type="GO" id="GO:0002161">
    <property type="term" value="F:aminoacyl-tRNA deacylase activity"/>
    <property type="evidence" value="ECO:0007669"/>
    <property type="project" value="InterPro"/>
</dbReference>
<keyword evidence="16" id="KW-1185">Reference proteome</keyword>
<dbReference type="NCBIfam" id="NF008957">
    <property type="entry name" value="PRK12300.1"/>
    <property type="match status" value="1"/>
</dbReference>
<dbReference type="Pfam" id="PF00133">
    <property type="entry name" value="tRNA-synt_1"/>
    <property type="match status" value="1"/>
</dbReference>
<evidence type="ECO:0000259" key="14">
    <source>
        <dbReference type="Pfam" id="PF09334"/>
    </source>
</evidence>
<dbReference type="InterPro" id="IPR015413">
    <property type="entry name" value="Methionyl/Leucyl_tRNA_Synth"/>
</dbReference>
<evidence type="ECO:0000259" key="12">
    <source>
        <dbReference type="Pfam" id="PF00133"/>
    </source>
</evidence>
<dbReference type="GO" id="GO:0005737">
    <property type="term" value="C:cytoplasm"/>
    <property type="evidence" value="ECO:0007669"/>
    <property type="project" value="UniProtKB-SubCell"/>
</dbReference>
<dbReference type="InterPro" id="IPR004493">
    <property type="entry name" value="Leu-tRNA-synth_Ia_arc/euk"/>
</dbReference>
<gene>
    <name evidence="15" type="ORF">M427DRAFT_137598</name>
</gene>
<dbReference type="Pfam" id="PF08264">
    <property type="entry name" value="Anticodon_1"/>
    <property type="match status" value="1"/>
</dbReference>
<evidence type="ECO:0000256" key="5">
    <source>
        <dbReference type="ARBA" id="ARBA00022741"/>
    </source>
</evidence>
<evidence type="ECO:0000256" key="3">
    <source>
        <dbReference type="ARBA" id="ARBA00013164"/>
    </source>
</evidence>
<keyword evidence="4 11" id="KW-0436">Ligase</keyword>
<evidence type="ECO:0000259" key="13">
    <source>
        <dbReference type="Pfam" id="PF08264"/>
    </source>
</evidence>
<dbReference type="PANTHER" id="PTHR45794">
    <property type="entry name" value="LEUCYL-TRNA SYNTHETASE"/>
    <property type="match status" value="1"/>
</dbReference>
<dbReference type="InterPro" id="IPR002300">
    <property type="entry name" value="aa-tRNA-synth_Ia"/>
</dbReference>
<dbReference type="AlphaFoldDB" id="A0A139A5V7"/>
<comment type="similarity">
    <text evidence="2 11">Belongs to the class-I aminoacyl-tRNA synthetase family.</text>
</comment>
<feature type="domain" description="Methionyl/Leucyl tRNA synthetase" evidence="14">
    <location>
        <begin position="671"/>
        <end position="771"/>
    </location>
</feature>
<accession>A0A139A5V7</accession>
<sequence>MSGEPKSTAKRDTLIQLEKDAQKFWDEIRAFEIDPPKPGEPDSGKFFTTFPYPYMNGRLHLGHSFSMSKCEFMVGYQRMTGKRALWPFGFHVTGMPIRASADKIAREVSDFGPQFEKYSDDSEDASNSSDAQKQLKSKVAAKTGGLKYQFQIMESMGVPKEEIHKFADPLYWLDYFPPLAIDDLKALGMKNDWRRTFLTTEANPYYDSFIRWQFNKLYHSATPRVKFGERYTIFSPLDGQPCMDHDRASGEGVGVQEYTGIKIRILFDKLAESDDQVKGARVGAKILEAHQSGALKGREVSLIAATLRPETMYGQTNCFVSPEITYGVYEVGDNEAWIVSKRAARNMAFQALLKKPRGVINKIMDVGGWDLVGVPVKAPLARFDAVYLLPMEGILEAKGTGVVTSVPSDSPDDYITLMDLAKKPAFYHVDAEKWVKPFLPPLPLIRLPTWGDVGAVKAVEHFKVKSQKDKKELAEAKDALYKEGFYQGVMIYGPYSGKPVQEAKPLVRADMINAGDAIVYCEPEGRVVSRSGDDCVASLVDQWYMDYGDEEWKALAKKCLDQMNTYGNETRNGFEKTLEWLHEWACSRTYGLGTKLPWDPKWLIESLSDSTIYMAYYAVAHYLHADMRGREIGPLNIRPEDMTDEVWEYIMIDSAKPPSVSRIPLDDLNKMKKEFQYWYPMDLRCSGKDLIPNHLTFSIFNHVAIFPEDRWPRGFRANGHLLLNGEKMSKSTGNFMTLKDASEEFGADATRFALADAGDMVDDANFQSTTANAAILRLYTQKDFCEEVVEQARKGSLRTGPLNFADKVFQSDINKAIAATQKHYEQMQFREAVLSGFHELQNARDAYREYLKTSGVAPETREEGPGMHHDLAMRFIEVQALLIAPVTPHWSEHIWRKVLQKEGTVTAAPFPTAGPTDGNSVLAMENIRRLIYEIRKEEDNLAKKRAKGKQVPAAKPSGAKKSATIFVAVDFPAWQTQSVQALREAYDEASATFVNDKEVLQSKGLLKDGRVMKFVGTFKRVIVEQGPQAFNRELKFDEFATISENVEYIRRSLNLDELRVIRAPDALANADFTAEEKKKAELSEPGTPTYLQV</sequence>
<dbReference type="Proteomes" id="UP000070544">
    <property type="component" value="Unassembled WGS sequence"/>
</dbReference>
<dbReference type="InterPro" id="IPR014729">
    <property type="entry name" value="Rossmann-like_a/b/a_fold"/>
</dbReference>
<evidence type="ECO:0000256" key="6">
    <source>
        <dbReference type="ARBA" id="ARBA00022840"/>
    </source>
</evidence>
<keyword evidence="8 11" id="KW-0030">Aminoacyl-tRNA synthetase</keyword>
<evidence type="ECO:0000256" key="2">
    <source>
        <dbReference type="ARBA" id="ARBA00005594"/>
    </source>
</evidence>
<dbReference type="SUPFAM" id="SSF47323">
    <property type="entry name" value="Anticodon-binding domain of a subclass of class I aminoacyl-tRNA synthetases"/>
    <property type="match status" value="1"/>
</dbReference>
<dbReference type="GO" id="GO:0005524">
    <property type="term" value="F:ATP binding"/>
    <property type="evidence" value="ECO:0007669"/>
    <property type="project" value="UniProtKB-KW"/>
</dbReference>
<name>A0A139A5V7_GONPJ</name>
<evidence type="ECO:0000256" key="4">
    <source>
        <dbReference type="ARBA" id="ARBA00022598"/>
    </source>
</evidence>
<evidence type="ECO:0000256" key="1">
    <source>
        <dbReference type="ARBA" id="ARBA00004496"/>
    </source>
</evidence>
<dbReference type="Gene3D" id="1.10.730.10">
    <property type="entry name" value="Isoleucyl-tRNA Synthetase, Domain 1"/>
    <property type="match status" value="1"/>
</dbReference>
<dbReference type="CDD" id="cd00812">
    <property type="entry name" value="LeuRS_core"/>
    <property type="match status" value="1"/>
</dbReference>
<keyword evidence="7 11" id="KW-0648">Protein biosynthesis</keyword>
<dbReference type="STRING" id="1344416.A0A139A5V7"/>
<evidence type="ECO:0000313" key="16">
    <source>
        <dbReference type="Proteomes" id="UP000070544"/>
    </source>
</evidence>
<dbReference type="GO" id="GO:0004823">
    <property type="term" value="F:leucine-tRNA ligase activity"/>
    <property type="evidence" value="ECO:0007669"/>
    <property type="project" value="UniProtKB-EC"/>
</dbReference>
<evidence type="ECO:0000256" key="11">
    <source>
        <dbReference type="RuleBase" id="RU363039"/>
    </source>
</evidence>
<comment type="subcellular location">
    <subcellularLocation>
        <location evidence="1">Cytoplasm</location>
    </subcellularLocation>
</comment>
<dbReference type="Pfam" id="PF09334">
    <property type="entry name" value="tRNA-synt_1g"/>
    <property type="match status" value="1"/>
</dbReference>
<keyword evidence="6 11" id="KW-0067">ATP-binding</keyword>
<dbReference type="PANTHER" id="PTHR45794:SF1">
    <property type="entry name" value="LEUCINE--TRNA LIGASE, CYTOPLASMIC"/>
    <property type="match status" value="1"/>
</dbReference>
<dbReference type="Gene3D" id="3.90.740.10">
    <property type="entry name" value="Valyl/Leucyl/Isoleucyl-tRNA synthetase, editing domain"/>
    <property type="match status" value="1"/>
</dbReference>